<keyword evidence="8 17" id="KW-0378">Hydrolase</keyword>
<dbReference type="InterPro" id="IPR050542">
    <property type="entry name" value="Glycosyl_Hydrlase18_Chitinase"/>
</dbReference>
<dbReference type="AlphaFoldDB" id="A0A6G1FQB6"/>
<evidence type="ECO:0000256" key="17">
    <source>
        <dbReference type="RuleBase" id="RU000489"/>
    </source>
</evidence>
<keyword evidence="14 17" id="KW-0326">Glycosidase</keyword>
<dbReference type="InterPro" id="IPR017853">
    <property type="entry name" value="GH"/>
</dbReference>
<evidence type="ECO:0000256" key="6">
    <source>
        <dbReference type="ARBA" id="ARBA00022669"/>
    </source>
</evidence>
<evidence type="ECO:0000313" key="21">
    <source>
        <dbReference type="RefSeq" id="XP_033529567.1"/>
    </source>
</evidence>
<feature type="non-terminal residue" evidence="19">
    <location>
        <position position="316"/>
    </location>
</feature>
<dbReference type="PROSITE" id="PS51910">
    <property type="entry name" value="GH18_2"/>
    <property type="match status" value="1"/>
</dbReference>
<dbReference type="Gene3D" id="3.20.20.80">
    <property type="entry name" value="Glycosidases"/>
    <property type="match status" value="1"/>
</dbReference>
<dbReference type="CDD" id="cd02877">
    <property type="entry name" value="GH18_hevamine_XipI_class_III"/>
    <property type="match status" value="1"/>
</dbReference>
<evidence type="ECO:0000256" key="9">
    <source>
        <dbReference type="ARBA" id="ARBA00023024"/>
    </source>
</evidence>
<evidence type="ECO:0000256" key="7">
    <source>
        <dbReference type="ARBA" id="ARBA00022729"/>
    </source>
</evidence>
<keyword evidence="15" id="KW-0624">Polysaccharide degradation</keyword>
<evidence type="ECO:0000256" key="8">
    <source>
        <dbReference type="ARBA" id="ARBA00022801"/>
    </source>
</evidence>
<dbReference type="GO" id="GO:0005576">
    <property type="term" value="C:extracellular region"/>
    <property type="evidence" value="ECO:0007669"/>
    <property type="project" value="TreeGrafter"/>
</dbReference>
<dbReference type="OrthoDB" id="6020543at2759"/>
<dbReference type="InterPro" id="IPR001223">
    <property type="entry name" value="Glyco_hydro18_cat"/>
</dbReference>
<evidence type="ECO:0000256" key="11">
    <source>
        <dbReference type="ARBA" id="ARBA00023180"/>
    </source>
</evidence>
<dbReference type="PROSITE" id="PS01095">
    <property type="entry name" value="GH18_1"/>
    <property type="match status" value="1"/>
</dbReference>
<evidence type="ECO:0000256" key="3">
    <source>
        <dbReference type="ARBA" id="ARBA00012729"/>
    </source>
</evidence>
<gene>
    <name evidence="19 21" type="ORF">P152DRAFT_366598</name>
</gene>
<sequence>NNVAVYWGQGASQARLSESCQSDDVDIINLSFVNGFPDNSPGGWPATNFGNACGEEMYSNNGVKTELRSNCPQIGPDIKTCQAAGKKVLLSIGGGSPTNYYINNATSAKDFAEFLWGAFGPQTDEWVAAGLPRPFGDSSIDGFDFDIESLMPDPPFADYESRGYADLINYLKDYCFPAGPNEYYISAAPQCIVPDSHLSDALEHSWIDFVFVQFYNTALCSARTGLTDMAAFTYNAWSDHPSRNPNVRYYIGLPASTEAIFTDKSYYLSPAEAFTIASDYYTDDKFGGIMLWESTYSKRNQICGKEYAYYMKDALI</sequence>
<keyword evidence="5" id="KW-0336">GPI-anchor</keyword>
<keyword evidence="13" id="KW-0449">Lipoprotein</keyword>
<dbReference type="GO" id="GO:0008061">
    <property type="term" value="F:chitin binding"/>
    <property type="evidence" value="ECO:0007669"/>
    <property type="project" value="UniProtKB-KW"/>
</dbReference>
<evidence type="ECO:0000313" key="19">
    <source>
        <dbReference type="EMBL" id="KAF1807936.1"/>
    </source>
</evidence>
<dbReference type="RefSeq" id="XP_033529567.1">
    <property type="nucleotide sequence ID" value="XM_033675429.1"/>
</dbReference>
<evidence type="ECO:0000313" key="20">
    <source>
        <dbReference type="Proteomes" id="UP000504638"/>
    </source>
</evidence>
<keyword evidence="4" id="KW-1003">Cell membrane</keyword>
<comment type="similarity">
    <text evidence="16">Belongs to the glycosyl hydrolase 18 family. Chitinase class III subfamily.</text>
</comment>
<dbReference type="SUPFAM" id="SSF51445">
    <property type="entry name" value="(Trans)glycosidases"/>
    <property type="match status" value="1"/>
</dbReference>
<reference evidence="19 21" key="1">
    <citation type="submission" date="2020-01" db="EMBL/GenBank/DDBJ databases">
        <authorList>
            <consortium name="DOE Joint Genome Institute"/>
            <person name="Haridas S."/>
            <person name="Albert R."/>
            <person name="Binder M."/>
            <person name="Bloem J."/>
            <person name="Labutti K."/>
            <person name="Salamov A."/>
            <person name="Andreopoulos B."/>
            <person name="Baker S.E."/>
            <person name="Barry K."/>
            <person name="Bills G."/>
            <person name="Bluhm B.H."/>
            <person name="Cannon C."/>
            <person name="Castanera R."/>
            <person name="Culley D.E."/>
            <person name="Daum C."/>
            <person name="Ezra D."/>
            <person name="Gonzalez J.B."/>
            <person name="Henrissat B."/>
            <person name="Kuo A."/>
            <person name="Liang C."/>
            <person name="Lipzen A."/>
            <person name="Lutzoni F."/>
            <person name="Magnuson J."/>
            <person name="Mondo S."/>
            <person name="Nolan M."/>
            <person name="Ohm R."/>
            <person name="Pangilinan J."/>
            <person name="Park H.-J."/>
            <person name="Ramirez L."/>
            <person name="Alfaro M."/>
            <person name="Sun H."/>
            <person name="Tritt A."/>
            <person name="Yoshinaga Y."/>
            <person name="Zwiers L.-H."/>
            <person name="Turgeon B.G."/>
            <person name="Goodwin S.B."/>
            <person name="Spatafora J.W."/>
            <person name="Crous P.W."/>
            <person name="Grigoriev I.V."/>
        </authorList>
    </citation>
    <scope>NUCLEOTIDE SEQUENCE</scope>
    <source>
        <strain evidence="19 21">CBS 781.70</strain>
    </source>
</reference>
<evidence type="ECO:0000256" key="2">
    <source>
        <dbReference type="ARBA" id="ARBA00004609"/>
    </source>
</evidence>
<keyword evidence="7" id="KW-0732">Signal</keyword>
<evidence type="ECO:0000256" key="13">
    <source>
        <dbReference type="ARBA" id="ARBA00023288"/>
    </source>
</evidence>
<evidence type="ECO:0000256" key="15">
    <source>
        <dbReference type="ARBA" id="ARBA00023326"/>
    </source>
</evidence>
<dbReference type="GO" id="GO:0098552">
    <property type="term" value="C:side of membrane"/>
    <property type="evidence" value="ECO:0007669"/>
    <property type="project" value="UniProtKB-KW"/>
</dbReference>
<reference evidence="21" key="3">
    <citation type="submission" date="2025-04" db="UniProtKB">
        <authorList>
            <consortium name="RefSeq"/>
        </authorList>
    </citation>
    <scope>IDENTIFICATION</scope>
    <source>
        <strain evidence="21">CBS 781.70</strain>
    </source>
</reference>
<name>A0A6G1FQB6_9PEZI</name>
<accession>A0A6G1FQB6</accession>
<evidence type="ECO:0000256" key="1">
    <source>
        <dbReference type="ARBA" id="ARBA00000822"/>
    </source>
</evidence>
<comment type="subcellular location">
    <subcellularLocation>
        <location evidence="2">Cell membrane</location>
        <topology evidence="2">Lipid-anchor</topology>
        <topology evidence="2">GPI-anchor</topology>
    </subcellularLocation>
</comment>
<keyword evidence="6" id="KW-0147">Chitin-binding</keyword>
<evidence type="ECO:0000256" key="10">
    <source>
        <dbReference type="ARBA" id="ARBA00023136"/>
    </source>
</evidence>
<dbReference type="InterPro" id="IPR001579">
    <property type="entry name" value="Glyco_hydro_18_chit_AS"/>
</dbReference>
<organism evidence="19">
    <name type="scientific">Eremomyces bilateralis CBS 781.70</name>
    <dbReference type="NCBI Taxonomy" id="1392243"/>
    <lineage>
        <taxon>Eukaryota</taxon>
        <taxon>Fungi</taxon>
        <taxon>Dikarya</taxon>
        <taxon>Ascomycota</taxon>
        <taxon>Pezizomycotina</taxon>
        <taxon>Dothideomycetes</taxon>
        <taxon>Dothideomycetes incertae sedis</taxon>
        <taxon>Eremomycetales</taxon>
        <taxon>Eremomycetaceae</taxon>
        <taxon>Eremomyces</taxon>
    </lineage>
</organism>
<feature type="domain" description="GH18" evidence="18">
    <location>
        <begin position="1"/>
        <end position="316"/>
    </location>
</feature>
<dbReference type="GO" id="GO:0000272">
    <property type="term" value="P:polysaccharide catabolic process"/>
    <property type="evidence" value="ECO:0007669"/>
    <property type="project" value="UniProtKB-KW"/>
</dbReference>
<keyword evidence="10" id="KW-0472">Membrane</keyword>
<comment type="catalytic activity">
    <reaction evidence="1">
        <text>Random endo-hydrolysis of N-acetyl-beta-D-glucosaminide (1-&gt;4)-beta-linkages in chitin and chitodextrins.</text>
        <dbReference type="EC" id="3.2.1.14"/>
    </reaction>
</comment>
<dbReference type="GO" id="GO:0008843">
    <property type="term" value="F:endochitinase activity"/>
    <property type="evidence" value="ECO:0007669"/>
    <property type="project" value="UniProtKB-EC"/>
</dbReference>
<proteinExistence type="inferred from homology"/>
<dbReference type="EC" id="3.2.1.14" evidence="3"/>
<evidence type="ECO:0000256" key="14">
    <source>
        <dbReference type="ARBA" id="ARBA00023295"/>
    </source>
</evidence>
<evidence type="ECO:0000256" key="16">
    <source>
        <dbReference type="ARBA" id="ARBA00025727"/>
    </source>
</evidence>
<dbReference type="PANTHER" id="PTHR45708:SF47">
    <property type="entry name" value="ENDOCHITINASE A"/>
    <property type="match status" value="1"/>
</dbReference>
<reference evidence="21" key="2">
    <citation type="submission" date="2020-04" db="EMBL/GenBank/DDBJ databases">
        <authorList>
            <consortium name="NCBI Genome Project"/>
        </authorList>
    </citation>
    <scope>NUCLEOTIDE SEQUENCE</scope>
    <source>
        <strain evidence="21">CBS 781.70</strain>
    </source>
</reference>
<evidence type="ECO:0000256" key="12">
    <source>
        <dbReference type="ARBA" id="ARBA00023277"/>
    </source>
</evidence>
<dbReference type="Proteomes" id="UP000504638">
    <property type="component" value="Unplaced"/>
</dbReference>
<dbReference type="InterPro" id="IPR045321">
    <property type="entry name" value="Cts1-like"/>
</dbReference>
<keyword evidence="12" id="KW-0119">Carbohydrate metabolism</keyword>
<evidence type="ECO:0000256" key="4">
    <source>
        <dbReference type="ARBA" id="ARBA00022475"/>
    </source>
</evidence>
<dbReference type="Pfam" id="PF00704">
    <property type="entry name" value="Glyco_hydro_18"/>
    <property type="match status" value="1"/>
</dbReference>
<dbReference type="PANTHER" id="PTHR45708">
    <property type="entry name" value="ENDOCHITINASE"/>
    <property type="match status" value="1"/>
</dbReference>
<evidence type="ECO:0000256" key="5">
    <source>
        <dbReference type="ARBA" id="ARBA00022622"/>
    </source>
</evidence>
<keyword evidence="20" id="KW-1185">Reference proteome</keyword>
<dbReference type="GeneID" id="54415999"/>
<keyword evidence="11" id="KW-0325">Glycoprotein</keyword>
<protein>
    <recommendedName>
        <fullName evidence="3">chitinase</fullName>
        <ecNumber evidence="3">3.2.1.14</ecNumber>
    </recommendedName>
</protein>
<evidence type="ECO:0000259" key="18">
    <source>
        <dbReference type="PROSITE" id="PS51910"/>
    </source>
</evidence>
<dbReference type="EMBL" id="ML975198">
    <property type="protein sequence ID" value="KAF1807936.1"/>
    <property type="molecule type" value="Genomic_DNA"/>
</dbReference>
<feature type="non-terminal residue" evidence="19">
    <location>
        <position position="1"/>
    </location>
</feature>
<dbReference type="GO" id="GO:0006032">
    <property type="term" value="P:chitin catabolic process"/>
    <property type="evidence" value="ECO:0007669"/>
    <property type="project" value="UniProtKB-KW"/>
</dbReference>
<dbReference type="GO" id="GO:0005886">
    <property type="term" value="C:plasma membrane"/>
    <property type="evidence" value="ECO:0007669"/>
    <property type="project" value="UniProtKB-SubCell"/>
</dbReference>
<keyword evidence="9" id="KW-0146">Chitin degradation</keyword>